<gene>
    <name evidence="3" type="ORF">UFOPK3444_00722</name>
</gene>
<name>A0A6J7DK07_9ZZZZ</name>
<reference evidence="3" key="1">
    <citation type="submission" date="2020-05" db="EMBL/GenBank/DDBJ databases">
        <authorList>
            <person name="Chiriac C."/>
            <person name="Salcher M."/>
            <person name="Ghai R."/>
            <person name="Kavagutti S V."/>
        </authorList>
    </citation>
    <scope>NUCLEOTIDE SEQUENCE</scope>
</reference>
<dbReference type="InterPro" id="IPR018114">
    <property type="entry name" value="TRYPSIN_HIS"/>
</dbReference>
<keyword evidence="1" id="KW-0472">Membrane</keyword>
<feature type="transmembrane region" description="Helical" evidence="1">
    <location>
        <begin position="12"/>
        <end position="31"/>
    </location>
</feature>
<sequence>MRRNPRFALNQAVPIGGILIAVASLGAFSLGQSVERGQQGTRGSTVTAPRKGTTPNDIVEFARGLTGKRFAGVWMVDSGDPGYRVGVVNPTATDVIRLEAAFGKVGVSGAVVSVSHSEDDLDQVRRYLTARLSNANRRAPVPVSLGDRTDLNAVLIVTPTDTHSTPAQRRFVYRALTRFSGRVRLAAGNFAPITLPCRSVFCDPPLRGGVFVYGGFSGCTGGFIVRSRLISKPYLLTAGHCQVLWDRTWLTDFSNGTVHRIGAIRNRRFDLLGDVGIVAIDNPAGWQPRAWVAVRRGLGTTENFSYAIRSDSIPVVGARVCVSGAASRASNCGVVTRTGVTVTFADLGVTVANLAEASFCAQPGDSGAPVFSSHVAYGTVSGSRGPCISLFQPVRVSETLMNVNVAHDAG</sequence>
<dbReference type="AlphaFoldDB" id="A0A6J7DK07"/>
<organism evidence="3">
    <name type="scientific">freshwater metagenome</name>
    <dbReference type="NCBI Taxonomy" id="449393"/>
    <lineage>
        <taxon>unclassified sequences</taxon>
        <taxon>metagenomes</taxon>
        <taxon>ecological metagenomes</taxon>
    </lineage>
</organism>
<dbReference type="InterPro" id="IPR043504">
    <property type="entry name" value="Peptidase_S1_PA_chymotrypsin"/>
</dbReference>
<protein>
    <submittedName>
        <fullName evidence="3">Unannotated protein</fullName>
    </submittedName>
</protein>
<accession>A0A6J7DK07</accession>
<keyword evidence="1" id="KW-0812">Transmembrane</keyword>
<dbReference type="Pfam" id="PF00089">
    <property type="entry name" value="Trypsin"/>
    <property type="match status" value="1"/>
</dbReference>
<proteinExistence type="predicted"/>
<dbReference type="CDD" id="cd21112">
    <property type="entry name" value="alphaLP-like"/>
    <property type="match status" value="1"/>
</dbReference>
<dbReference type="InterPro" id="IPR001254">
    <property type="entry name" value="Trypsin_dom"/>
</dbReference>
<dbReference type="GO" id="GO:0006508">
    <property type="term" value="P:proteolysis"/>
    <property type="evidence" value="ECO:0007669"/>
    <property type="project" value="InterPro"/>
</dbReference>
<dbReference type="Gene3D" id="2.40.10.10">
    <property type="entry name" value="Trypsin-like serine proteases"/>
    <property type="match status" value="2"/>
</dbReference>
<dbReference type="GO" id="GO:0004252">
    <property type="term" value="F:serine-type endopeptidase activity"/>
    <property type="evidence" value="ECO:0007669"/>
    <property type="project" value="InterPro"/>
</dbReference>
<feature type="domain" description="Peptidase S1" evidence="2">
    <location>
        <begin position="229"/>
        <end position="387"/>
    </location>
</feature>
<dbReference type="SUPFAM" id="SSF50494">
    <property type="entry name" value="Trypsin-like serine proteases"/>
    <property type="match status" value="1"/>
</dbReference>
<evidence type="ECO:0000256" key="1">
    <source>
        <dbReference type="SAM" id="Phobius"/>
    </source>
</evidence>
<dbReference type="InterPro" id="IPR009003">
    <property type="entry name" value="Peptidase_S1_PA"/>
</dbReference>
<evidence type="ECO:0000259" key="2">
    <source>
        <dbReference type="Pfam" id="PF00089"/>
    </source>
</evidence>
<evidence type="ECO:0000313" key="3">
    <source>
        <dbReference type="EMBL" id="CAB4870967.1"/>
    </source>
</evidence>
<dbReference type="EMBL" id="CAFBLU010000009">
    <property type="protein sequence ID" value="CAB4870967.1"/>
    <property type="molecule type" value="Genomic_DNA"/>
</dbReference>
<dbReference type="PROSITE" id="PS00134">
    <property type="entry name" value="TRYPSIN_HIS"/>
    <property type="match status" value="1"/>
</dbReference>
<keyword evidence="1" id="KW-1133">Transmembrane helix</keyword>